<gene>
    <name evidence="8" type="ORF">SAMN04488535_0320</name>
</gene>
<dbReference type="AlphaFoldDB" id="A0A1G9LV43"/>
<dbReference type="OrthoDB" id="7359894at2"/>
<organism evidence="8 9">
    <name type="scientific">Corynebacterium mycetoides</name>
    <dbReference type="NCBI Taxonomy" id="38302"/>
    <lineage>
        <taxon>Bacteria</taxon>
        <taxon>Bacillati</taxon>
        <taxon>Actinomycetota</taxon>
        <taxon>Actinomycetes</taxon>
        <taxon>Mycobacteriales</taxon>
        <taxon>Corynebacteriaceae</taxon>
        <taxon>Corynebacterium</taxon>
    </lineage>
</organism>
<evidence type="ECO:0000256" key="6">
    <source>
        <dbReference type="SAM" id="Phobius"/>
    </source>
</evidence>
<dbReference type="InterPro" id="IPR007168">
    <property type="entry name" value="Phageshock_PspC_N"/>
</dbReference>
<dbReference type="PANTHER" id="PTHR33885:SF3">
    <property type="entry name" value="PHAGE SHOCK PROTEIN C"/>
    <property type="match status" value="1"/>
</dbReference>
<dbReference type="STRING" id="38302.SAMN04488535_0320"/>
<keyword evidence="9" id="KW-1185">Reference proteome</keyword>
<dbReference type="Proteomes" id="UP000199350">
    <property type="component" value="Chromosome I"/>
</dbReference>
<keyword evidence="5 6" id="KW-0472">Membrane</keyword>
<evidence type="ECO:0000313" key="8">
    <source>
        <dbReference type="EMBL" id="SDL65819.1"/>
    </source>
</evidence>
<keyword evidence="4 6" id="KW-1133">Transmembrane helix</keyword>
<sequence>MSTTNASNATPRKRLTRSMTDKWIAGVCGGVAQYFNIDPVLVRLLFVVLVLAGILPGVLLYIVAWIIMPAEY</sequence>
<dbReference type="PANTHER" id="PTHR33885">
    <property type="entry name" value="PHAGE SHOCK PROTEIN C"/>
    <property type="match status" value="1"/>
</dbReference>
<evidence type="ECO:0000256" key="5">
    <source>
        <dbReference type="ARBA" id="ARBA00023136"/>
    </source>
</evidence>
<reference evidence="9" key="1">
    <citation type="submission" date="2016-10" db="EMBL/GenBank/DDBJ databases">
        <authorList>
            <person name="Varghese N."/>
            <person name="Submissions S."/>
        </authorList>
    </citation>
    <scope>NUCLEOTIDE SEQUENCE [LARGE SCALE GENOMIC DNA]</scope>
    <source>
        <strain evidence="9">DSM 20632</strain>
    </source>
</reference>
<comment type="subcellular location">
    <subcellularLocation>
        <location evidence="1">Cell membrane</location>
        <topology evidence="1">Single-pass membrane protein</topology>
    </subcellularLocation>
</comment>
<evidence type="ECO:0000313" key="9">
    <source>
        <dbReference type="Proteomes" id="UP000199350"/>
    </source>
</evidence>
<proteinExistence type="predicted"/>
<evidence type="ECO:0000259" key="7">
    <source>
        <dbReference type="Pfam" id="PF04024"/>
    </source>
</evidence>
<dbReference type="EMBL" id="LT629700">
    <property type="protein sequence ID" value="SDL65819.1"/>
    <property type="molecule type" value="Genomic_DNA"/>
</dbReference>
<feature type="transmembrane region" description="Helical" evidence="6">
    <location>
        <begin position="44"/>
        <end position="67"/>
    </location>
</feature>
<accession>A0A1G9LV43</accession>
<evidence type="ECO:0000256" key="1">
    <source>
        <dbReference type="ARBA" id="ARBA00004162"/>
    </source>
</evidence>
<evidence type="ECO:0000256" key="4">
    <source>
        <dbReference type="ARBA" id="ARBA00022989"/>
    </source>
</evidence>
<name>A0A1G9LV43_9CORY</name>
<dbReference type="InterPro" id="IPR052027">
    <property type="entry name" value="PspC"/>
</dbReference>
<dbReference type="RefSeq" id="WP_092147894.1">
    <property type="nucleotide sequence ID" value="NZ_LT629700.1"/>
</dbReference>
<keyword evidence="2" id="KW-1003">Cell membrane</keyword>
<protein>
    <submittedName>
        <fullName evidence="8">Phage shock protein C (PspC) family protein</fullName>
    </submittedName>
</protein>
<keyword evidence="3 6" id="KW-0812">Transmembrane</keyword>
<feature type="domain" description="Phage shock protein PspC N-terminal" evidence="7">
    <location>
        <begin position="13"/>
        <end position="71"/>
    </location>
</feature>
<dbReference type="Pfam" id="PF04024">
    <property type="entry name" value="PspC"/>
    <property type="match status" value="1"/>
</dbReference>
<dbReference type="GO" id="GO:0005886">
    <property type="term" value="C:plasma membrane"/>
    <property type="evidence" value="ECO:0007669"/>
    <property type="project" value="UniProtKB-SubCell"/>
</dbReference>
<evidence type="ECO:0000256" key="3">
    <source>
        <dbReference type="ARBA" id="ARBA00022692"/>
    </source>
</evidence>
<evidence type="ECO:0000256" key="2">
    <source>
        <dbReference type="ARBA" id="ARBA00022475"/>
    </source>
</evidence>